<dbReference type="EMBL" id="VSSQ01131549">
    <property type="protein sequence ID" value="MPN58623.1"/>
    <property type="molecule type" value="Genomic_DNA"/>
</dbReference>
<reference evidence="1" key="1">
    <citation type="submission" date="2019-08" db="EMBL/GenBank/DDBJ databases">
        <authorList>
            <person name="Kucharzyk K."/>
            <person name="Murdoch R.W."/>
            <person name="Higgins S."/>
            <person name="Loffler F."/>
        </authorList>
    </citation>
    <scope>NUCLEOTIDE SEQUENCE</scope>
</reference>
<name>A0A645JGA6_9ZZZZ</name>
<protein>
    <submittedName>
        <fullName evidence="1">Uncharacterized protein</fullName>
    </submittedName>
</protein>
<comment type="caution">
    <text evidence="1">The sequence shown here is derived from an EMBL/GenBank/DDBJ whole genome shotgun (WGS) entry which is preliminary data.</text>
</comment>
<proteinExistence type="predicted"/>
<accession>A0A645JGA6</accession>
<evidence type="ECO:0000313" key="1">
    <source>
        <dbReference type="EMBL" id="MPN58623.1"/>
    </source>
</evidence>
<organism evidence="1">
    <name type="scientific">bioreactor metagenome</name>
    <dbReference type="NCBI Taxonomy" id="1076179"/>
    <lineage>
        <taxon>unclassified sequences</taxon>
        <taxon>metagenomes</taxon>
        <taxon>ecological metagenomes</taxon>
    </lineage>
</organism>
<dbReference type="AlphaFoldDB" id="A0A645JGA6"/>
<gene>
    <name evidence="1" type="ORF">SDC9_206330</name>
</gene>
<sequence>MNYKLNKEEYVSEIINVIKNDRATYSPEQLKLPAYYNRSTIARITDNENENPYMQFNPEYFDRSLPRNDVQIIAVHTLTEVYNDNCNCSKYNNYEAQKHCEFVKQIDANALKALLDVK</sequence>